<dbReference type="EMBL" id="OX395140">
    <property type="protein sequence ID" value="CAI5794352.1"/>
    <property type="molecule type" value="Genomic_DNA"/>
</dbReference>
<sequence length="75" mass="8186">MANDELSEKLSHCLQVEEHNGKAKQQPQPPKHHLEAKPEPELPVLDSGANGKLSTKLQWRTKLNDPAQLSPSGGA</sequence>
<evidence type="ECO:0000313" key="2">
    <source>
        <dbReference type="EMBL" id="CAI5794352.1"/>
    </source>
</evidence>
<name>A0AA35LEJ2_9SAUR</name>
<dbReference type="AlphaFoldDB" id="A0AA35LEJ2"/>
<protein>
    <submittedName>
        <fullName evidence="2">Uncharacterized protein</fullName>
    </submittedName>
</protein>
<evidence type="ECO:0000256" key="1">
    <source>
        <dbReference type="SAM" id="MobiDB-lite"/>
    </source>
</evidence>
<feature type="compositionally biased region" description="Basic and acidic residues" evidence="1">
    <location>
        <begin position="1"/>
        <end position="21"/>
    </location>
</feature>
<reference evidence="2" key="1">
    <citation type="submission" date="2022-12" db="EMBL/GenBank/DDBJ databases">
        <authorList>
            <person name="Alioto T."/>
            <person name="Alioto T."/>
            <person name="Gomez Garrido J."/>
        </authorList>
    </citation>
    <scope>NUCLEOTIDE SEQUENCE</scope>
</reference>
<accession>A0AA35LEJ2</accession>
<proteinExistence type="predicted"/>
<gene>
    <name evidence="2" type="ORF">PODLI_1B020767</name>
</gene>
<keyword evidence="3" id="KW-1185">Reference proteome</keyword>
<feature type="region of interest" description="Disordered" evidence="1">
    <location>
        <begin position="1"/>
        <end position="75"/>
    </location>
</feature>
<organism evidence="2 3">
    <name type="scientific">Podarcis lilfordi</name>
    <name type="common">Lilford's wall lizard</name>
    <dbReference type="NCBI Taxonomy" id="74358"/>
    <lineage>
        <taxon>Eukaryota</taxon>
        <taxon>Metazoa</taxon>
        <taxon>Chordata</taxon>
        <taxon>Craniata</taxon>
        <taxon>Vertebrata</taxon>
        <taxon>Euteleostomi</taxon>
        <taxon>Lepidosauria</taxon>
        <taxon>Squamata</taxon>
        <taxon>Bifurcata</taxon>
        <taxon>Unidentata</taxon>
        <taxon>Episquamata</taxon>
        <taxon>Laterata</taxon>
        <taxon>Lacertibaenia</taxon>
        <taxon>Lacertidae</taxon>
        <taxon>Podarcis</taxon>
    </lineage>
</organism>
<evidence type="ECO:0000313" key="3">
    <source>
        <dbReference type="Proteomes" id="UP001178461"/>
    </source>
</evidence>
<dbReference type="Proteomes" id="UP001178461">
    <property type="component" value="Chromosome Z"/>
</dbReference>